<protein>
    <submittedName>
        <fullName evidence="1">Uncharacterized protein</fullName>
    </submittedName>
</protein>
<name>A0A4Y2QMW5_ARAVE</name>
<accession>A0A4Y2QMW5</accession>
<reference evidence="1 2" key="1">
    <citation type="journal article" date="2019" name="Sci. Rep.">
        <title>Orb-weaving spider Araneus ventricosus genome elucidates the spidroin gene catalogue.</title>
        <authorList>
            <person name="Kono N."/>
            <person name="Nakamura H."/>
            <person name="Ohtoshi R."/>
            <person name="Moran D.A.P."/>
            <person name="Shinohara A."/>
            <person name="Yoshida Y."/>
            <person name="Fujiwara M."/>
            <person name="Mori M."/>
            <person name="Tomita M."/>
            <person name="Arakawa K."/>
        </authorList>
    </citation>
    <scope>NUCLEOTIDE SEQUENCE [LARGE SCALE GENOMIC DNA]</scope>
</reference>
<evidence type="ECO:0000313" key="1">
    <source>
        <dbReference type="EMBL" id="GBN64667.1"/>
    </source>
</evidence>
<evidence type="ECO:0000313" key="2">
    <source>
        <dbReference type="Proteomes" id="UP000499080"/>
    </source>
</evidence>
<proteinExistence type="predicted"/>
<comment type="caution">
    <text evidence="1">The sequence shown here is derived from an EMBL/GenBank/DDBJ whole genome shotgun (WGS) entry which is preliminary data.</text>
</comment>
<dbReference type="EMBL" id="BGPR01014316">
    <property type="protein sequence ID" value="GBN64667.1"/>
    <property type="molecule type" value="Genomic_DNA"/>
</dbReference>
<organism evidence="1 2">
    <name type="scientific">Araneus ventricosus</name>
    <name type="common">Orbweaver spider</name>
    <name type="synonym">Epeira ventricosa</name>
    <dbReference type="NCBI Taxonomy" id="182803"/>
    <lineage>
        <taxon>Eukaryota</taxon>
        <taxon>Metazoa</taxon>
        <taxon>Ecdysozoa</taxon>
        <taxon>Arthropoda</taxon>
        <taxon>Chelicerata</taxon>
        <taxon>Arachnida</taxon>
        <taxon>Araneae</taxon>
        <taxon>Araneomorphae</taxon>
        <taxon>Entelegynae</taxon>
        <taxon>Araneoidea</taxon>
        <taxon>Araneidae</taxon>
        <taxon>Araneus</taxon>
    </lineage>
</organism>
<dbReference type="Proteomes" id="UP000499080">
    <property type="component" value="Unassembled WGS sequence"/>
</dbReference>
<dbReference type="AlphaFoldDB" id="A0A4Y2QMW5"/>
<gene>
    <name evidence="1" type="ORF">AVEN_64585_1</name>
</gene>
<keyword evidence="2" id="KW-1185">Reference proteome</keyword>
<sequence>MTDLIAFERGQIVDSRLVVAWFTTKVNIVEVSGTRVPQVMTAYLIHGKGTSEKNNCRRKLKHSEKDCQILKRIVSSRNKMDASKDH</sequence>